<keyword evidence="1" id="KW-0472">Membrane</keyword>
<evidence type="ECO:0000256" key="1">
    <source>
        <dbReference type="SAM" id="Phobius"/>
    </source>
</evidence>
<name>A0A6M3JCA8_9ZZZZ</name>
<dbReference type="AlphaFoldDB" id="A0A6M3JCA8"/>
<accession>A0A6M3JCA8</accession>
<feature type="transmembrane region" description="Helical" evidence="1">
    <location>
        <begin position="6"/>
        <end position="25"/>
    </location>
</feature>
<dbReference type="EMBL" id="MT141557">
    <property type="protein sequence ID" value="QJA66587.1"/>
    <property type="molecule type" value="Genomic_DNA"/>
</dbReference>
<keyword evidence="1" id="KW-1133">Transmembrane helix</keyword>
<sequence length="45" mass="5276">MDFDIMYIFIAVYLFCAITGAILILKRVKESWEELFSEPKTEDAD</sequence>
<reference evidence="2" key="1">
    <citation type="submission" date="2020-03" db="EMBL/GenBank/DDBJ databases">
        <title>The deep terrestrial virosphere.</title>
        <authorList>
            <person name="Holmfeldt K."/>
            <person name="Nilsson E."/>
            <person name="Simone D."/>
            <person name="Lopez-Fernandez M."/>
            <person name="Wu X."/>
            <person name="de Brujin I."/>
            <person name="Lundin D."/>
            <person name="Andersson A."/>
            <person name="Bertilsson S."/>
            <person name="Dopson M."/>
        </authorList>
    </citation>
    <scope>NUCLEOTIDE SEQUENCE</scope>
    <source>
        <strain evidence="2">MM415B00342</strain>
    </source>
</reference>
<evidence type="ECO:0000313" key="2">
    <source>
        <dbReference type="EMBL" id="QJA66587.1"/>
    </source>
</evidence>
<protein>
    <submittedName>
        <fullName evidence="2">Uncharacterized protein</fullName>
    </submittedName>
</protein>
<proteinExistence type="predicted"/>
<gene>
    <name evidence="2" type="ORF">MM415B00342_0049</name>
</gene>
<organism evidence="2">
    <name type="scientific">viral metagenome</name>
    <dbReference type="NCBI Taxonomy" id="1070528"/>
    <lineage>
        <taxon>unclassified sequences</taxon>
        <taxon>metagenomes</taxon>
        <taxon>organismal metagenomes</taxon>
    </lineage>
</organism>
<keyword evidence="1" id="KW-0812">Transmembrane</keyword>